<feature type="region of interest" description="Disordered" evidence="1">
    <location>
        <begin position="133"/>
        <end position="154"/>
    </location>
</feature>
<feature type="compositionally biased region" description="Polar residues" evidence="1">
    <location>
        <begin position="197"/>
        <end position="210"/>
    </location>
</feature>
<name>A0AA35JU32_9SAUR</name>
<accession>A0AA35JU32</accession>
<evidence type="ECO:0000256" key="1">
    <source>
        <dbReference type="SAM" id="MobiDB-lite"/>
    </source>
</evidence>
<feature type="region of interest" description="Disordered" evidence="1">
    <location>
        <begin position="189"/>
        <end position="245"/>
    </location>
</feature>
<gene>
    <name evidence="2" type="ORF">PODLI_1B003517</name>
</gene>
<evidence type="ECO:0000313" key="2">
    <source>
        <dbReference type="EMBL" id="CAI5764728.1"/>
    </source>
</evidence>
<dbReference type="AlphaFoldDB" id="A0AA35JU32"/>
<dbReference type="Proteomes" id="UP001178461">
    <property type="component" value="Chromosome 1"/>
</dbReference>
<feature type="compositionally biased region" description="Basic and acidic residues" evidence="1">
    <location>
        <begin position="40"/>
        <end position="51"/>
    </location>
</feature>
<organism evidence="2 3">
    <name type="scientific">Podarcis lilfordi</name>
    <name type="common">Lilford's wall lizard</name>
    <dbReference type="NCBI Taxonomy" id="74358"/>
    <lineage>
        <taxon>Eukaryota</taxon>
        <taxon>Metazoa</taxon>
        <taxon>Chordata</taxon>
        <taxon>Craniata</taxon>
        <taxon>Vertebrata</taxon>
        <taxon>Euteleostomi</taxon>
        <taxon>Lepidosauria</taxon>
        <taxon>Squamata</taxon>
        <taxon>Bifurcata</taxon>
        <taxon>Unidentata</taxon>
        <taxon>Episquamata</taxon>
        <taxon>Laterata</taxon>
        <taxon>Lacertibaenia</taxon>
        <taxon>Lacertidae</taxon>
        <taxon>Podarcis</taxon>
    </lineage>
</organism>
<feature type="compositionally biased region" description="Basic residues" evidence="1">
    <location>
        <begin position="7"/>
        <end position="16"/>
    </location>
</feature>
<feature type="compositionally biased region" description="Basic residues" evidence="1">
    <location>
        <begin position="232"/>
        <end position="245"/>
    </location>
</feature>
<keyword evidence="3" id="KW-1185">Reference proteome</keyword>
<feature type="region of interest" description="Disordered" evidence="1">
    <location>
        <begin position="1"/>
        <end position="80"/>
    </location>
</feature>
<dbReference type="EMBL" id="OX395126">
    <property type="protein sequence ID" value="CAI5764728.1"/>
    <property type="molecule type" value="Genomic_DNA"/>
</dbReference>
<feature type="compositionally biased region" description="Basic and acidic residues" evidence="1">
    <location>
        <begin position="213"/>
        <end position="228"/>
    </location>
</feature>
<protein>
    <submittedName>
        <fullName evidence="2">Uncharacterized protein</fullName>
    </submittedName>
</protein>
<sequence length="245" mass="27336">MRPVITAKRRGKRTRERRREGAREKKKERKEGCGGVSCKKASERRERKKNPEGGSGDRLAIAALQTPVKTKRVSPCELWRSPGKRGARVFRNERLNEVREPSGAPASTHSGIQKEGSLVATYTNRGRGLHAHIPGCKMKSRLPGKSSAPLDTVGGYSSQPNKYAAAWALPPPPVSRNVLKQGWIRASSACRNRSENRSQSGSNVNQTSSTKRGRGDLETRGFNHRENQPRAQHQRSLRLLRLLRH</sequence>
<evidence type="ECO:0000313" key="3">
    <source>
        <dbReference type="Proteomes" id="UP001178461"/>
    </source>
</evidence>
<proteinExistence type="predicted"/>
<feature type="compositionally biased region" description="Basic and acidic residues" evidence="1">
    <location>
        <begin position="17"/>
        <end position="32"/>
    </location>
</feature>
<reference evidence="2" key="1">
    <citation type="submission" date="2022-12" db="EMBL/GenBank/DDBJ databases">
        <authorList>
            <person name="Alioto T."/>
            <person name="Alioto T."/>
            <person name="Gomez Garrido J."/>
        </authorList>
    </citation>
    <scope>NUCLEOTIDE SEQUENCE</scope>
</reference>